<comment type="caution">
    <text evidence="2">The sequence shown here is derived from an EMBL/GenBank/DDBJ whole genome shotgun (WGS) entry which is preliminary data.</text>
</comment>
<feature type="chain" id="PRO_5046111095" evidence="1">
    <location>
        <begin position="22"/>
        <end position="301"/>
    </location>
</feature>
<dbReference type="RefSeq" id="WP_211975682.1">
    <property type="nucleotide sequence ID" value="NZ_CBFHAM010000013.1"/>
</dbReference>
<sequence>MSNRYLFISIVFIVASHICMAQPGKTSLNADTVPTLPDPPAGFNVQQNNVPHGKLTVVQYNSKTLGKLREMSVYTPPGYSPEKRYPVVYLLHGLGADYRQWIEWCQADNIADNLIADGKMQPVIMVFPNGDTKLTVTDTSVASRSGRADNFEGYRKPFEEDLLKDIIPYIDAHYSTINDADHRALAGLSMGGGQSLNIGLHHLETFAYVGGFSSAPNTNQVGGMYADVKFIPDIEAARGKMKLLWIGCGNKDGLFGISEKAHQYLNEIGMPHIWNVDTNGHDNKEWDRNLYLFSQHIFKGL</sequence>
<dbReference type="PANTHER" id="PTHR48098">
    <property type="entry name" value="ENTEROCHELIN ESTERASE-RELATED"/>
    <property type="match status" value="1"/>
</dbReference>
<feature type="signal peptide" evidence="1">
    <location>
        <begin position="1"/>
        <end position="21"/>
    </location>
</feature>
<reference evidence="2 3" key="1">
    <citation type="submission" date="2021-04" db="EMBL/GenBank/DDBJ databases">
        <title>Chitinophaga sp. nov., isolated from the rhizosphere soil.</title>
        <authorList>
            <person name="He S."/>
        </authorList>
    </citation>
    <scope>NUCLEOTIDE SEQUENCE [LARGE SCALE GENOMIC DNA]</scope>
    <source>
        <strain evidence="2 3">2R12</strain>
    </source>
</reference>
<name>A0ABS5J5Q0_9BACT</name>
<organism evidence="2 3">
    <name type="scientific">Chitinophaga hostae</name>
    <dbReference type="NCBI Taxonomy" id="2831022"/>
    <lineage>
        <taxon>Bacteria</taxon>
        <taxon>Pseudomonadati</taxon>
        <taxon>Bacteroidota</taxon>
        <taxon>Chitinophagia</taxon>
        <taxon>Chitinophagales</taxon>
        <taxon>Chitinophagaceae</taxon>
        <taxon>Chitinophaga</taxon>
    </lineage>
</organism>
<accession>A0ABS5J5Q0</accession>
<evidence type="ECO:0000313" key="2">
    <source>
        <dbReference type="EMBL" id="MBS0030543.1"/>
    </source>
</evidence>
<dbReference type="Pfam" id="PF00756">
    <property type="entry name" value="Esterase"/>
    <property type="match status" value="1"/>
</dbReference>
<proteinExistence type="predicted"/>
<dbReference type="Proteomes" id="UP000676386">
    <property type="component" value="Unassembled WGS sequence"/>
</dbReference>
<dbReference type="EMBL" id="JAGTXB010000015">
    <property type="protein sequence ID" value="MBS0030543.1"/>
    <property type="molecule type" value="Genomic_DNA"/>
</dbReference>
<gene>
    <name evidence="2" type="ORF">KE626_24665</name>
</gene>
<dbReference type="Gene3D" id="3.40.50.1820">
    <property type="entry name" value="alpha/beta hydrolase"/>
    <property type="match status" value="1"/>
</dbReference>
<evidence type="ECO:0000256" key="1">
    <source>
        <dbReference type="SAM" id="SignalP"/>
    </source>
</evidence>
<evidence type="ECO:0000313" key="3">
    <source>
        <dbReference type="Proteomes" id="UP000676386"/>
    </source>
</evidence>
<protein>
    <submittedName>
        <fullName evidence="2">Esterase family protein</fullName>
    </submittedName>
</protein>
<keyword evidence="3" id="KW-1185">Reference proteome</keyword>
<dbReference type="InterPro" id="IPR000801">
    <property type="entry name" value="Esterase-like"/>
</dbReference>
<keyword evidence="1" id="KW-0732">Signal</keyword>
<dbReference type="SUPFAM" id="SSF53474">
    <property type="entry name" value="alpha/beta-Hydrolases"/>
    <property type="match status" value="1"/>
</dbReference>
<dbReference type="PANTHER" id="PTHR48098:SF1">
    <property type="entry name" value="DIACYLGLYCEROL ACYLTRANSFERASE_MYCOLYLTRANSFERASE AG85A"/>
    <property type="match status" value="1"/>
</dbReference>
<dbReference type="InterPro" id="IPR050583">
    <property type="entry name" value="Mycobacterial_A85_antigen"/>
</dbReference>
<dbReference type="InterPro" id="IPR029058">
    <property type="entry name" value="AB_hydrolase_fold"/>
</dbReference>